<dbReference type="GO" id="GO:0005525">
    <property type="term" value="F:GTP binding"/>
    <property type="evidence" value="ECO:0007669"/>
    <property type="project" value="UniProtKB-UniRule"/>
</dbReference>
<comment type="function">
    <text evidence="10">Exhibits a very high intrinsic GTPase hydrolysis rate. Involved in the addition of a carboxymethylaminomethyl (cmnm) group at the wobble position (U34) of certain tRNAs, forming tRNA-cmnm(5)s(2)U34.</text>
</comment>
<organism evidence="13 14">
    <name type="scientific">Hominilimicola fabiformis</name>
    <dbReference type="NCBI Taxonomy" id="2885356"/>
    <lineage>
        <taxon>Bacteria</taxon>
        <taxon>Bacillati</taxon>
        <taxon>Bacillota</taxon>
        <taxon>Clostridia</taxon>
        <taxon>Eubacteriales</taxon>
        <taxon>Oscillospiraceae</taxon>
        <taxon>Hominilimicola</taxon>
    </lineage>
</organism>
<dbReference type="FunFam" id="3.30.1360.120:FF:000003">
    <property type="entry name" value="tRNA modification GTPase MnmE"/>
    <property type="match status" value="1"/>
</dbReference>
<name>A0AAE3J9K0_9FIRM</name>
<dbReference type="InterPro" id="IPR025867">
    <property type="entry name" value="MnmE_helical"/>
</dbReference>
<dbReference type="SUPFAM" id="SSF52540">
    <property type="entry name" value="P-loop containing nucleoside triphosphate hydrolases"/>
    <property type="match status" value="1"/>
</dbReference>
<feature type="binding site" evidence="10">
    <location>
        <position position="232"/>
    </location>
    <ligand>
        <name>Mg(2+)</name>
        <dbReference type="ChEBI" id="CHEBI:18420"/>
    </ligand>
</feature>
<feature type="binding site" evidence="10">
    <location>
        <position position="249"/>
    </location>
    <ligand>
        <name>K(+)</name>
        <dbReference type="ChEBI" id="CHEBI:29103"/>
    </ligand>
</feature>
<keyword evidence="7 10" id="KW-0460">Magnesium</keyword>
<sequence length="456" mass="49279">MERTIAAISTPQGNGGIAVIRISGNDAIKVADKVFFGSKKLADCDTHTVHYGFIKNEKGEKVDEVLATVMLAPKTFTREDVVEISTHGGSTASRAVLDTIIRAGAYMAEPGEFTKRAFLNGRIDLSQAEAVIDIINSTNELAQRNALSQLEGSLSKEIENVRNELVHLAAQMQVTIDYPDEDLEDITTDDIRNVAHDCKNRVNKLLSTADSGKILRDGIKTVIVGKPNVGKSSLLNSLAREERAIVTDIAGTTRDVIEEYINLDGIPLMLIDTAGIRNTDDTVEKIGVEKSIKSIEKADLVVVMIDGSGFFGDEDVEVLHATKNKKRIVLINKTDLGQSKYVEAVKAKANGSVVIEVSAKTGMGLDILADEIRKVYNFGELAREDSAVITNMRHKTALIKAGEALGRVVEAIDMNMPSDIASIDINIAIDALGEITGETVSDDIVTAIFHSFCVGK</sequence>
<keyword evidence="4 10" id="KW-0479">Metal-binding</keyword>
<feature type="binding site" evidence="10">
    <location>
        <position position="122"/>
    </location>
    <ligand>
        <name>(6S)-5-formyl-5,6,7,8-tetrahydrofolate</name>
        <dbReference type="ChEBI" id="CHEBI:57457"/>
    </ligand>
</feature>
<evidence type="ECO:0000256" key="7">
    <source>
        <dbReference type="ARBA" id="ARBA00022842"/>
    </source>
</evidence>
<reference evidence="13 14" key="1">
    <citation type="submission" date="2021-10" db="EMBL/GenBank/DDBJ databases">
        <title>Anaerobic single-cell dispensing facilitates the cultivation of human gut bacteria.</title>
        <authorList>
            <person name="Afrizal A."/>
        </authorList>
    </citation>
    <scope>NUCLEOTIDE SEQUENCE [LARGE SCALE GENOMIC DNA]</scope>
    <source>
        <strain evidence="13 14">CLA-AA-H232</strain>
    </source>
</reference>
<keyword evidence="2 10" id="KW-0963">Cytoplasm</keyword>
<feature type="binding site" evidence="10">
    <location>
        <position position="456"/>
    </location>
    <ligand>
        <name>(6S)-5-formyl-5,6,7,8-tetrahydrofolate</name>
        <dbReference type="ChEBI" id="CHEBI:57457"/>
    </ligand>
</feature>
<feature type="binding site" evidence="10">
    <location>
        <position position="252"/>
    </location>
    <ligand>
        <name>K(+)</name>
        <dbReference type="ChEBI" id="CHEBI:29103"/>
    </ligand>
</feature>
<dbReference type="GO" id="GO:0042802">
    <property type="term" value="F:identical protein binding"/>
    <property type="evidence" value="ECO:0007669"/>
    <property type="project" value="UniProtKB-ARBA"/>
</dbReference>
<dbReference type="PROSITE" id="PS51709">
    <property type="entry name" value="G_TRME"/>
    <property type="match status" value="1"/>
</dbReference>
<dbReference type="RefSeq" id="WP_308456623.1">
    <property type="nucleotide sequence ID" value="NZ_JAJEQM010000012.1"/>
</dbReference>
<evidence type="ECO:0000256" key="8">
    <source>
        <dbReference type="ARBA" id="ARBA00022958"/>
    </source>
</evidence>
<comment type="caution">
    <text evidence="13">The sequence shown here is derived from an EMBL/GenBank/DDBJ whole genome shotgun (WGS) entry which is preliminary data.</text>
</comment>
<dbReference type="SUPFAM" id="SSF116878">
    <property type="entry name" value="TrmE connector domain"/>
    <property type="match status" value="1"/>
</dbReference>
<evidence type="ECO:0000256" key="4">
    <source>
        <dbReference type="ARBA" id="ARBA00022723"/>
    </source>
</evidence>
<proteinExistence type="inferred from homology"/>
<dbReference type="PRINTS" id="PR00326">
    <property type="entry name" value="GTP1OBG"/>
</dbReference>
<feature type="binding site" evidence="10">
    <location>
        <position position="247"/>
    </location>
    <ligand>
        <name>K(+)</name>
        <dbReference type="ChEBI" id="CHEBI:29103"/>
    </ligand>
</feature>
<dbReference type="EMBL" id="JAJEQM010000012">
    <property type="protein sequence ID" value="MCC2210968.1"/>
    <property type="molecule type" value="Genomic_DNA"/>
</dbReference>
<dbReference type="InterPro" id="IPR027368">
    <property type="entry name" value="MnmE_dom2"/>
</dbReference>
<keyword evidence="6 10" id="KW-0378">Hydrolase</keyword>
<evidence type="ECO:0000256" key="10">
    <source>
        <dbReference type="HAMAP-Rule" id="MF_00379"/>
    </source>
</evidence>
<keyword evidence="9 10" id="KW-0342">GTP-binding</keyword>
<accession>A0AAE3J9K0</accession>
<dbReference type="HAMAP" id="MF_00379">
    <property type="entry name" value="GTPase_MnmE"/>
    <property type="match status" value="1"/>
</dbReference>
<evidence type="ECO:0000259" key="12">
    <source>
        <dbReference type="PROSITE" id="PS51709"/>
    </source>
</evidence>
<dbReference type="InterPro" id="IPR005225">
    <property type="entry name" value="Small_GTP-bd"/>
</dbReference>
<evidence type="ECO:0000313" key="14">
    <source>
        <dbReference type="Proteomes" id="UP001198242"/>
    </source>
</evidence>
<dbReference type="Gene3D" id="1.20.120.430">
    <property type="entry name" value="tRNA modification GTPase MnmE domain 2"/>
    <property type="match status" value="1"/>
</dbReference>
<comment type="caution">
    <text evidence="10">Lacks conserved residue(s) required for the propagation of feature annotation.</text>
</comment>
<dbReference type="GO" id="GO:0002098">
    <property type="term" value="P:tRNA wobble uridine modification"/>
    <property type="evidence" value="ECO:0007669"/>
    <property type="project" value="TreeGrafter"/>
</dbReference>
<gene>
    <name evidence="10 13" type="primary">mnmE</name>
    <name evidence="10" type="synonym">trmE</name>
    <name evidence="13" type="ORF">LKE05_09235</name>
</gene>
<dbReference type="Gene3D" id="3.30.1360.120">
    <property type="entry name" value="Probable tRNA modification gtpase trme, domain 1"/>
    <property type="match status" value="1"/>
</dbReference>
<dbReference type="NCBIfam" id="TIGR00231">
    <property type="entry name" value="small_GTP"/>
    <property type="match status" value="1"/>
</dbReference>
<protein>
    <recommendedName>
        <fullName evidence="10">tRNA modification GTPase MnmE</fullName>
        <ecNumber evidence="10">3.6.-.-</ecNumber>
    </recommendedName>
</protein>
<dbReference type="GO" id="GO:0003924">
    <property type="term" value="F:GTPase activity"/>
    <property type="evidence" value="ECO:0007669"/>
    <property type="project" value="UniProtKB-UniRule"/>
</dbReference>
<dbReference type="InterPro" id="IPR018948">
    <property type="entry name" value="GTP-bd_TrmE_N"/>
</dbReference>
<evidence type="ECO:0000256" key="3">
    <source>
        <dbReference type="ARBA" id="ARBA00022694"/>
    </source>
</evidence>
<dbReference type="GO" id="GO:0005829">
    <property type="term" value="C:cytosol"/>
    <property type="evidence" value="ECO:0007669"/>
    <property type="project" value="TreeGrafter"/>
</dbReference>
<dbReference type="CDD" id="cd04164">
    <property type="entry name" value="trmE"/>
    <property type="match status" value="1"/>
</dbReference>
<evidence type="ECO:0000256" key="11">
    <source>
        <dbReference type="RuleBase" id="RU003313"/>
    </source>
</evidence>
<feature type="binding site" evidence="10">
    <location>
        <begin position="272"/>
        <end position="275"/>
    </location>
    <ligand>
        <name>GTP</name>
        <dbReference type="ChEBI" id="CHEBI:37565"/>
    </ligand>
</feature>
<evidence type="ECO:0000256" key="1">
    <source>
        <dbReference type="ARBA" id="ARBA00011043"/>
    </source>
</evidence>
<feature type="binding site" evidence="10">
    <location>
        <position position="83"/>
    </location>
    <ligand>
        <name>(6S)-5-formyl-5,6,7,8-tetrahydrofolate</name>
        <dbReference type="ChEBI" id="CHEBI:57457"/>
    </ligand>
</feature>
<dbReference type="NCBIfam" id="TIGR00450">
    <property type="entry name" value="mnmE_trmE_thdF"/>
    <property type="match status" value="1"/>
</dbReference>
<dbReference type="GO" id="GO:0030488">
    <property type="term" value="P:tRNA methylation"/>
    <property type="evidence" value="ECO:0007669"/>
    <property type="project" value="TreeGrafter"/>
</dbReference>
<dbReference type="Gene3D" id="3.40.50.300">
    <property type="entry name" value="P-loop containing nucleotide triphosphate hydrolases"/>
    <property type="match status" value="1"/>
</dbReference>
<dbReference type="PANTHER" id="PTHR42714">
    <property type="entry name" value="TRNA MODIFICATION GTPASE GTPBP3"/>
    <property type="match status" value="1"/>
</dbReference>
<keyword evidence="3 10" id="KW-0819">tRNA processing</keyword>
<dbReference type="InterPro" id="IPR027266">
    <property type="entry name" value="TrmE/GcvT-like"/>
</dbReference>
<dbReference type="CDD" id="cd14858">
    <property type="entry name" value="TrmE_N"/>
    <property type="match status" value="1"/>
</dbReference>
<dbReference type="Pfam" id="PF10396">
    <property type="entry name" value="TrmE_N"/>
    <property type="match status" value="1"/>
</dbReference>
<comment type="cofactor">
    <cofactor evidence="10">
        <name>K(+)</name>
        <dbReference type="ChEBI" id="CHEBI:29103"/>
    </cofactor>
    <text evidence="10">Binds 1 potassium ion per subunit.</text>
</comment>
<dbReference type="NCBIfam" id="NF003661">
    <property type="entry name" value="PRK05291.1-3"/>
    <property type="match status" value="1"/>
</dbReference>
<dbReference type="InterPro" id="IPR027417">
    <property type="entry name" value="P-loop_NTPase"/>
</dbReference>
<feature type="binding site" evidence="10">
    <location>
        <begin position="247"/>
        <end position="253"/>
    </location>
    <ligand>
        <name>GTP</name>
        <dbReference type="ChEBI" id="CHEBI:37565"/>
    </ligand>
</feature>
<feature type="domain" description="TrmE-type G" evidence="12">
    <location>
        <begin position="218"/>
        <end position="377"/>
    </location>
</feature>
<comment type="subunit">
    <text evidence="10">Homodimer. Heterotetramer of two MnmE and two MnmG subunits.</text>
</comment>
<feature type="binding site" evidence="10">
    <location>
        <begin position="228"/>
        <end position="233"/>
    </location>
    <ligand>
        <name>GTP</name>
        <dbReference type="ChEBI" id="CHEBI:37565"/>
    </ligand>
</feature>
<comment type="subcellular location">
    <subcellularLocation>
        <location evidence="10">Cytoplasm</location>
    </subcellularLocation>
</comment>
<keyword evidence="5 10" id="KW-0547">Nucleotide-binding</keyword>
<comment type="similarity">
    <text evidence="1 10 11">Belongs to the TRAFAC class TrmE-Era-EngA-EngB-Septin-like GTPase superfamily. TrmE GTPase family.</text>
</comment>
<dbReference type="Pfam" id="PF12631">
    <property type="entry name" value="MnmE_helical"/>
    <property type="match status" value="1"/>
</dbReference>
<feature type="binding site" evidence="10">
    <location>
        <position position="21"/>
    </location>
    <ligand>
        <name>(6S)-5-formyl-5,6,7,8-tetrahydrofolate</name>
        <dbReference type="ChEBI" id="CHEBI:57457"/>
    </ligand>
</feature>
<feature type="binding site" evidence="10">
    <location>
        <position position="228"/>
    </location>
    <ligand>
        <name>K(+)</name>
        <dbReference type="ChEBI" id="CHEBI:29103"/>
    </ligand>
</feature>
<dbReference type="Proteomes" id="UP001198242">
    <property type="component" value="Unassembled WGS sequence"/>
</dbReference>
<dbReference type="FunFam" id="3.40.50.300:FF:000494">
    <property type="entry name" value="tRNA modification GTPase MnmE"/>
    <property type="match status" value="1"/>
</dbReference>
<dbReference type="GO" id="GO:0046872">
    <property type="term" value="F:metal ion binding"/>
    <property type="evidence" value="ECO:0007669"/>
    <property type="project" value="UniProtKB-KW"/>
</dbReference>
<keyword evidence="8 10" id="KW-0630">Potassium</keyword>
<dbReference type="PANTHER" id="PTHR42714:SF2">
    <property type="entry name" value="TRNA MODIFICATION GTPASE GTPBP3, MITOCHONDRIAL"/>
    <property type="match status" value="1"/>
</dbReference>
<dbReference type="InterPro" id="IPR031168">
    <property type="entry name" value="G_TrmE"/>
</dbReference>
<dbReference type="Pfam" id="PF01926">
    <property type="entry name" value="MMR_HSR1"/>
    <property type="match status" value="1"/>
</dbReference>
<dbReference type="EC" id="3.6.-.-" evidence="10"/>
<dbReference type="AlphaFoldDB" id="A0AAE3J9K0"/>
<evidence type="ECO:0000256" key="5">
    <source>
        <dbReference type="ARBA" id="ARBA00022741"/>
    </source>
</evidence>
<keyword evidence="14" id="KW-1185">Reference proteome</keyword>
<evidence type="ECO:0000256" key="9">
    <source>
        <dbReference type="ARBA" id="ARBA00023134"/>
    </source>
</evidence>
<feature type="binding site" evidence="10">
    <location>
        <position position="253"/>
    </location>
    <ligand>
        <name>Mg(2+)</name>
        <dbReference type="ChEBI" id="CHEBI:18420"/>
    </ligand>
</feature>
<dbReference type="InterPro" id="IPR004520">
    <property type="entry name" value="GTPase_MnmE"/>
</dbReference>
<evidence type="ECO:0000256" key="2">
    <source>
        <dbReference type="ARBA" id="ARBA00022490"/>
    </source>
</evidence>
<evidence type="ECO:0000313" key="13">
    <source>
        <dbReference type="EMBL" id="MCC2210968.1"/>
    </source>
</evidence>
<dbReference type="InterPro" id="IPR006073">
    <property type="entry name" value="GTP-bd"/>
</dbReference>
<evidence type="ECO:0000256" key="6">
    <source>
        <dbReference type="ARBA" id="ARBA00022801"/>
    </source>
</evidence>